<gene>
    <name evidence="1" type="ORF">DNH61_19690</name>
</gene>
<protein>
    <submittedName>
        <fullName evidence="1">DUF1292 domain-containing protein</fullName>
    </submittedName>
</protein>
<organism evidence="1 2">
    <name type="scientific">Paenibacillus sambharensis</name>
    <dbReference type="NCBI Taxonomy" id="1803190"/>
    <lineage>
        <taxon>Bacteria</taxon>
        <taxon>Bacillati</taxon>
        <taxon>Bacillota</taxon>
        <taxon>Bacilli</taxon>
        <taxon>Bacillales</taxon>
        <taxon>Paenibacillaceae</taxon>
        <taxon>Paenibacillus</taxon>
    </lineage>
</organism>
<dbReference type="EMBL" id="QKRB01000054">
    <property type="protein sequence ID" value="PZD94173.1"/>
    <property type="molecule type" value="Genomic_DNA"/>
</dbReference>
<dbReference type="InterPro" id="IPR009711">
    <property type="entry name" value="UPF0473"/>
</dbReference>
<dbReference type="Proteomes" id="UP000249522">
    <property type="component" value="Unassembled WGS sequence"/>
</dbReference>
<sequence length="102" mass="11374">MAEQGFSSTVERLARLKDAFGNELELVSDDGSTESFRILAEYRAGIGAYAALQTPAMRKEDEIAFFKVVEQPGGELSLESIDDEDEWESAAEAYDELLFEQE</sequence>
<dbReference type="RefSeq" id="WP_111148535.1">
    <property type="nucleotide sequence ID" value="NZ_QKRB01000054.1"/>
</dbReference>
<evidence type="ECO:0000313" key="2">
    <source>
        <dbReference type="Proteomes" id="UP000249522"/>
    </source>
</evidence>
<name>A0A2W1L5G5_9BACL</name>
<accession>A0A2W1L5G5</accession>
<evidence type="ECO:0000313" key="1">
    <source>
        <dbReference type="EMBL" id="PZD94173.1"/>
    </source>
</evidence>
<dbReference type="Pfam" id="PF06949">
    <property type="entry name" value="DUF1292"/>
    <property type="match status" value="1"/>
</dbReference>
<dbReference type="OrthoDB" id="2990381at2"/>
<reference evidence="1 2" key="1">
    <citation type="submission" date="2018-06" db="EMBL/GenBank/DDBJ databases">
        <title>Paenibacillus imtechensis sp. nov.</title>
        <authorList>
            <person name="Pinnaka A.K."/>
            <person name="Singh H."/>
            <person name="Kaur M."/>
        </authorList>
    </citation>
    <scope>NUCLEOTIDE SEQUENCE [LARGE SCALE GENOMIC DNA]</scope>
    <source>
        <strain evidence="1 2">SMB1</strain>
    </source>
</reference>
<dbReference type="AlphaFoldDB" id="A0A2W1L5G5"/>
<comment type="caution">
    <text evidence="1">The sequence shown here is derived from an EMBL/GenBank/DDBJ whole genome shotgun (WGS) entry which is preliminary data.</text>
</comment>
<keyword evidence="2" id="KW-1185">Reference proteome</keyword>
<proteinExistence type="predicted"/>